<reference evidence="9 10" key="1">
    <citation type="submission" date="2020-08" db="EMBL/GenBank/DDBJ databases">
        <title>Genome public.</title>
        <authorList>
            <person name="Liu C."/>
            <person name="Sun Q."/>
        </authorList>
    </citation>
    <scope>NUCLEOTIDE SEQUENCE [LARGE SCALE GENOMIC DNA]</scope>
    <source>
        <strain evidence="9 10">NSJ-56</strain>
    </source>
</reference>
<dbReference type="InterPro" id="IPR038770">
    <property type="entry name" value="Na+/solute_symporter_sf"/>
</dbReference>
<feature type="transmembrane region" description="Helical" evidence="7">
    <location>
        <begin position="91"/>
        <end position="110"/>
    </location>
</feature>
<dbReference type="PANTHER" id="PTHR32468:SF0">
    <property type="entry name" value="K(+)_H(+) ANTIPORTER 1"/>
    <property type="match status" value="1"/>
</dbReference>
<evidence type="ECO:0000259" key="8">
    <source>
        <dbReference type="Pfam" id="PF00999"/>
    </source>
</evidence>
<evidence type="ECO:0000256" key="1">
    <source>
        <dbReference type="ARBA" id="ARBA00004141"/>
    </source>
</evidence>
<feature type="transmembrane region" description="Helical" evidence="7">
    <location>
        <begin position="193"/>
        <end position="214"/>
    </location>
</feature>
<accession>A0ABR7D2F6</accession>
<protein>
    <submittedName>
        <fullName evidence="9">Cation:proton antiporter</fullName>
    </submittedName>
</protein>
<comment type="caution">
    <text evidence="9">The sequence shown here is derived from an EMBL/GenBank/DDBJ whole genome shotgun (WGS) entry which is preliminary data.</text>
</comment>
<keyword evidence="2" id="KW-0813">Transport</keyword>
<evidence type="ECO:0000313" key="9">
    <source>
        <dbReference type="EMBL" id="MBC5622131.1"/>
    </source>
</evidence>
<gene>
    <name evidence="9" type="ORF">H8S64_13565</name>
</gene>
<sequence length="757" mass="84290">MKRNSSNYWIYLGMISVFGVLIYLALCSGERFDHHPGTGIMPTSAGAFELFTNIISDNMTNSLTILLLQIIVILLTVRVFSYLFKYIGQPGVMGEIVAGIVLGPSLLGYFFPEFSANLFPPESLDNLNLLSQIGLVLFMFVIGLELDFSVLKNKLNETLVISHAGIVVPFFLGVVAAIWVYEDYASGQTAFLPFALFIGICMSITAFPVLARIVQERNMTKTSVGMLSIASAANDDVTAWCLLAIVIALAKAGTFVSALYTIGLTLIYIVFMFLVMRPFLRKIGETYAYSEVINKTFVGFIFLILVLSSAITEIIGIHALFGAFIAGVVMPTNIGFRKVMMEKVEDVSLVFFLPLFFAFSGLHTEIGLINTPELWGVCLLFIVVAIAGKFGGCTLAARAVGENWKDSLIVGTLMNTRGLMQLVALNIGFEMGILTSEMFVVLLLMSLLTTFMATPMLSLVERIFSKQKESKGHREKVLLSFGRPETGKTLLNIADLMLGHRLQSSLITGIHFTLGTDLNPAKADEYEQESFIPLREEAEHLQLHVQERYQVTDRLIPEMVKIARQEQVDHLFLGAGQQFMMGNDIPASTFGKKFTTVSRWLKQLKNHPLHLPGTLLRQKLESIMEHVDCSVGIFVNRGFTHASYILLLVDNETDLFLFNYAQTRLGEQSMTIRICFTDEHPNETVLARVTSDFVQRDTAKFILDKPLVSNPLTEDKESLLVLSYATCQKLSKDQNLFAKLPSLLIIRPQINTENTNK</sequence>
<feature type="transmembrane region" description="Helical" evidence="7">
    <location>
        <begin position="374"/>
        <end position="396"/>
    </location>
</feature>
<dbReference type="PANTHER" id="PTHR32468">
    <property type="entry name" value="CATION/H + ANTIPORTER"/>
    <property type="match status" value="1"/>
</dbReference>
<dbReference type="InterPro" id="IPR050794">
    <property type="entry name" value="CPA2_transporter"/>
</dbReference>
<keyword evidence="3 7" id="KW-0812">Transmembrane</keyword>
<feature type="transmembrane region" description="Helical" evidence="7">
    <location>
        <begin position="7"/>
        <end position="26"/>
    </location>
</feature>
<evidence type="ECO:0000256" key="4">
    <source>
        <dbReference type="ARBA" id="ARBA00022989"/>
    </source>
</evidence>
<feature type="transmembrane region" description="Helical" evidence="7">
    <location>
        <begin position="160"/>
        <end position="181"/>
    </location>
</feature>
<keyword evidence="6 7" id="KW-0472">Membrane</keyword>
<evidence type="ECO:0000256" key="6">
    <source>
        <dbReference type="ARBA" id="ARBA00023136"/>
    </source>
</evidence>
<feature type="transmembrane region" description="Helical" evidence="7">
    <location>
        <begin position="63"/>
        <end position="84"/>
    </location>
</feature>
<dbReference type="Proteomes" id="UP000646484">
    <property type="component" value="Unassembled WGS sequence"/>
</dbReference>
<feature type="transmembrane region" description="Helical" evidence="7">
    <location>
        <begin position="348"/>
        <end position="368"/>
    </location>
</feature>
<proteinExistence type="predicted"/>
<evidence type="ECO:0000256" key="3">
    <source>
        <dbReference type="ARBA" id="ARBA00022692"/>
    </source>
</evidence>
<feature type="transmembrane region" description="Helical" evidence="7">
    <location>
        <begin position="255"/>
        <end position="280"/>
    </location>
</feature>
<evidence type="ECO:0000256" key="5">
    <source>
        <dbReference type="ARBA" id="ARBA00023065"/>
    </source>
</evidence>
<keyword evidence="10" id="KW-1185">Reference proteome</keyword>
<feature type="transmembrane region" description="Helical" evidence="7">
    <location>
        <begin position="317"/>
        <end position="336"/>
    </location>
</feature>
<dbReference type="EMBL" id="JACOOH010000005">
    <property type="protein sequence ID" value="MBC5622131.1"/>
    <property type="molecule type" value="Genomic_DNA"/>
</dbReference>
<evidence type="ECO:0000313" key="10">
    <source>
        <dbReference type="Proteomes" id="UP000646484"/>
    </source>
</evidence>
<feature type="transmembrane region" description="Helical" evidence="7">
    <location>
        <begin position="226"/>
        <end position="249"/>
    </location>
</feature>
<organism evidence="9 10">
    <name type="scientific">Butyricimonas hominis</name>
    <dbReference type="NCBI Taxonomy" id="2763032"/>
    <lineage>
        <taxon>Bacteria</taxon>
        <taxon>Pseudomonadati</taxon>
        <taxon>Bacteroidota</taxon>
        <taxon>Bacteroidia</taxon>
        <taxon>Bacteroidales</taxon>
        <taxon>Odoribacteraceae</taxon>
        <taxon>Butyricimonas</taxon>
    </lineage>
</organism>
<comment type="subcellular location">
    <subcellularLocation>
        <location evidence="1">Membrane</location>
        <topology evidence="1">Multi-pass membrane protein</topology>
    </subcellularLocation>
</comment>
<feature type="transmembrane region" description="Helical" evidence="7">
    <location>
        <begin position="292"/>
        <end position="311"/>
    </location>
</feature>
<feature type="transmembrane region" description="Helical" evidence="7">
    <location>
        <begin position="130"/>
        <end position="148"/>
    </location>
</feature>
<keyword evidence="5" id="KW-0406">Ion transport</keyword>
<dbReference type="Gene3D" id="1.20.1530.20">
    <property type="match status" value="1"/>
</dbReference>
<feature type="domain" description="Cation/H+ exchanger transmembrane" evidence="8">
    <location>
        <begin position="74"/>
        <end position="457"/>
    </location>
</feature>
<name>A0ABR7D2F6_9BACT</name>
<keyword evidence="4 7" id="KW-1133">Transmembrane helix</keyword>
<dbReference type="RefSeq" id="WP_186976614.1">
    <property type="nucleotide sequence ID" value="NZ_JACOOH010000005.1"/>
</dbReference>
<evidence type="ECO:0000256" key="2">
    <source>
        <dbReference type="ARBA" id="ARBA00022448"/>
    </source>
</evidence>
<dbReference type="InterPro" id="IPR006153">
    <property type="entry name" value="Cation/H_exchanger_TM"/>
</dbReference>
<dbReference type="Pfam" id="PF00999">
    <property type="entry name" value="Na_H_Exchanger"/>
    <property type="match status" value="1"/>
</dbReference>
<evidence type="ECO:0000256" key="7">
    <source>
        <dbReference type="SAM" id="Phobius"/>
    </source>
</evidence>